<accession>A0ABQ2GEI8</accession>
<dbReference type="Gene3D" id="3.40.630.30">
    <property type="match status" value="1"/>
</dbReference>
<dbReference type="InterPro" id="IPR016181">
    <property type="entry name" value="Acyl_CoA_acyltransferase"/>
</dbReference>
<dbReference type="EMBL" id="BMOL01000016">
    <property type="protein sequence ID" value="GGL89339.1"/>
    <property type="molecule type" value="Genomic_DNA"/>
</dbReference>
<evidence type="ECO:0000313" key="2">
    <source>
        <dbReference type="Proteomes" id="UP000639973"/>
    </source>
</evidence>
<reference evidence="2" key="1">
    <citation type="journal article" date="2019" name="Int. J. Syst. Evol. Microbiol.">
        <title>The Global Catalogue of Microorganisms (GCM) 10K type strain sequencing project: providing services to taxonomists for standard genome sequencing and annotation.</title>
        <authorList>
            <consortium name="The Broad Institute Genomics Platform"/>
            <consortium name="The Broad Institute Genome Sequencing Center for Infectious Disease"/>
            <person name="Wu L."/>
            <person name="Ma J."/>
        </authorList>
    </citation>
    <scope>NUCLEOTIDE SEQUENCE [LARGE SCALE GENOMIC DNA]</scope>
    <source>
        <strain evidence="2">JCM 15442</strain>
    </source>
</reference>
<organism evidence="1 2">
    <name type="scientific">Deinococcus aerolatus</name>
    <dbReference type="NCBI Taxonomy" id="522487"/>
    <lineage>
        <taxon>Bacteria</taxon>
        <taxon>Thermotogati</taxon>
        <taxon>Deinococcota</taxon>
        <taxon>Deinococci</taxon>
        <taxon>Deinococcales</taxon>
        <taxon>Deinococcaceae</taxon>
        <taxon>Deinococcus</taxon>
    </lineage>
</organism>
<comment type="caution">
    <text evidence="1">The sequence shown here is derived from an EMBL/GenBank/DDBJ whole genome shotgun (WGS) entry which is preliminary data.</text>
</comment>
<evidence type="ECO:0008006" key="3">
    <source>
        <dbReference type="Google" id="ProtNLM"/>
    </source>
</evidence>
<dbReference type="SUPFAM" id="SSF55729">
    <property type="entry name" value="Acyl-CoA N-acyltransferases (Nat)"/>
    <property type="match status" value="1"/>
</dbReference>
<keyword evidence="2" id="KW-1185">Reference proteome</keyword>
<protein>
    <recommendedName>
        <fullName evidence="3">N-acetyltransferase domain-containing protein</fullName>
    </recommendedName>
</protein>
<name>A0ABQ2GEI8_9DEIO</name>
<gene>
    <name evidence="1" type="ORF">GCM10010840_29310</name>
</gene>
<evidence type="ECO:0000313" key="1">
    <source>
        <dbReference type="EMBL" id="GGL89339.1"/>
    </source>
</evidence>
<proteinExistence type="predicted"/>
<dbReference type="Proteomes" id="UP000639973">
    <property type="component" value="Unassembled WGS sequence"/>
</dbReference>
<sequence length="77" mass="8787">MDELLRLYSSVGWTAYAGDPEALARAVQQSSFVWTARDENGELIGLVRGLTDDISILWVQTLLINPRWQRMAWAAHR</sequence>